<dbReference type="EMBL" id="JACJTU010000017">
    <property type="protein sequence ID" value="MBD2735884.1"/>
    <property type="molecule type" value="Genomic_DNA"/>
</dbReference>
<protein>
    <submittedName>
        <fullName evidence="2">Glycosyltransferase</fullName>
    </submittedName>
</protein>
<name>A0ABR8KAL6_9NOSO</name>
<dbReference type="RefSeq" id="WP_190956551.1">
    <property type="nucleotide sequence ID" value="NZ_JACJTU010000017.1"/>
</dbReference>
<organism evidence="2 3">
    <name type="scientific">Nostoc paludosum FACHB-159</name>
    <dbReference type="NCBI Taxonomy" id="2692908"/>
    <lineage>
        <taxon>Bacteria</taxon>
        <taxon>Bacillati</taxon>
        <taxon>Cyanobacteriota</taxon>
        <taxon>Cyanophyceae</taxon>
        <taxon>Nostocales</taxon>
        <taxon>Nostocaceae</taxon>
        <taxon>Nostoc</taxon>
    </lineage>
</organism>
<evidence type="ECO:0000313" key="3">
    <source>
        <dbReference type="Proteomes" id="UP000637383"/>
    </source>
</evidence>
<dbReference type="Pfam" id="PF00535">
    <property type="entry name" value="Glycos_transf_2"/>
    <property type="match status" value="1"/>
</dbReference>
<reference evidence="2 3" key="1">
    <citation type="journal article" date="2020" name="ISME J.">
        <title>Comparative genomics reveals insights into cyanobacterial evolution and habitat adaptation.</title>
        <authorList>
            <person name="Chen M.Y."/>
            <person name="Teng W.K."/>
            <person name="Zhao L."/>
            <person name="Hu C.X."/>
            <person name="Zhou Y.K."/>
            <person name="Han B.P."/>
            <person name="Song L.R."/>
            <person name="Shu W.S."/>
        </authorList>
    </citation>
    <scope>NUCLEOTIDE SEQUENCE [LARGE SCALE GENOMIC DNA]</scope>
    <source>
        <strain evidence="2 3">FACHB-159</strain>
    </source>
</reference>
<proteinExistence type="predicted"/>
<gene>
    <name evidence="2" type="ORF">H6H03_18645</name>
</gene>
<dbReference type="Proteomes" id="UP000637383">
    <property type="component" value="Unassembled WGS sequence"/>
</dbReference>
<dbReference type="PANTHER" id="PTHR22916:SF3">
    <property type="entry name" value="UDP-GLCNAC:BETAGAL BETA-1,3-N-ACETYLGLUCOSAMINYLTRANSFERASE-LIKE PROTEIN 1"/>
    <property type="match status" value="1"/>
</dbReference>
<dbReference type="Gene3D" id="3.90.550.10">
    <property type="entry name" value="Spore Coat Polysaccharide Biosynthesis Protein SpsA, Chain A"/>
    <property type="match status" value="1"/>
</dbReference>
<comment type="caution">
    <text evidence="2">The sequence shown here is derived from an EMBL/GenBank/DDBJ whole genome shotgun (WGS) entry which is preliminary data.</text>
</comment>
<dbReference type="PANTHER" id="PTHR22916">
    <property type="entry name" value="GLYCOSYLTRANSFERASE"/>
    <property type="match status" value="1"/>
</dbReference>
<feature type="domain" description="Glycosyltransferase 2-like" evidence="1">
    <location>
        <begin position="9"/>
        <end position="119"/>
    </location>
</feature>
<dbReference type="SUPFAM" id="SSF53448">
    <property type="entry name" value="Nucleotide-diphospho-sugar transferases"/>
    <property type="match status" value="1"/>
</dbReference>
<evidence type="ECO:0000313" key="2">
    <source>
        <dbReference type="EMBL" id="MBD2735884.1"/>
    </source>
</evidence>
<dbReference type="InterPro" id="IPR001173">
    <property type="entry name" value="Glyco_trans_2-like"/>
</dbReference>
<dbReference type="InterPro" id="IPR029044">
    <property type="entry name" value="Nucleotide-diphossugar_trans"/>
</dbReference>
<keyword evidence="3" id="KW-1185">Reference proteome</keyword>
<sequence length="300" mass="35069">MQVFKPAVSVIIPTYQRGHLVSQAINSVLAQTYKDYEIIVINDGSQDNTQQVLAQFSDRDRITAIHQANQGLSAARNAGIRSARGKYIAFLDDDDLWEPQKLEKQISVLEANPRIGLIYSDSLFFSDKGGLFPGSYNTAFPTPNLQVLWTLFRYNYIPVLTVVVRRDCLDKVGLFDETLRSCEDYDLWLRLIEKFQIYFLNQPLARYRQSPNNLSQDKEQMFTSHLRVKEKVIDRNPEFLKIPVNFLDPYFYNIYLQLANLHIQNHQIEQARRVLHRYREIRGETARYEKLRLSISTEQI</sequence>
<evidence type="ECO:0000259" key="1">
    <source>
        <dbReference type="Pfam" id="PF00535"/>
    </source>
</evidence>
<accession>A0ABR8KAL6</accession>